<organism evidence="1 2">
    <name type="scientific">Porphyromonas gulae</name>
    <dbReference type="NCBI Taxonomy" id="111105"/>
    <lineage>
        <taxon>Bacteria</taxon>
        <taxon>Pseudomonadati</taxon>
        <taxon>Bacteroidota</taxon>
        <taxon>Bacteroidia</taxon>
        <taxon>Bacteroidales</taxon>
        <taxon>Porphyromonadaceae</taxon>
        <taxon>Porphyromonas</taxon>
    </lineage>
</organism>
<name>A0A0A2F2F1_9PORP</name>
<sequence length="61" mass="6569">MKKVSEIQERPDYISLNGDKLDKIQGGDGAVVVTSPAREDRLCNGGCGPTAAWITTEDSQF</sequence>
<evidence type="ECO:0000313" key="2">
    <source>
        <dbReference type="Proteomes" id="UP000030130"/>
    </source>
</evidence>
<dbReference type="AlphaFoldDB" id="A0A0A2F2F1"/>
<reference evidence="1 2" key="1">
    <citation type="submission" date="2014-08" db="EMBL/GenBank/DDBJ databases">
        <title>Porphyromonas gulae strain:COT-052_OH1451 Genome sequencing.</title>
        <authorList>
            <person name="Wallis C."/>
            <person name="Deusch O."/>
            <person name="O'Flynn C."/>
            <person name="Davis I."/>
            <person name="Jospin G."/>
            <person name="Darling A.E."/>
            <person name="Coil D.A."/>
            <person name="Alexiev A."/>
            <person name="Horsfall A."/>
            <person name="Kirkwood N."/>
            <person name="Harris S."/>
            <person name="Eisen J.A."/>
        </authorList>
    </citation>
    <scope>NUCLEOTIDE SEQUENCE [LARGE SCALE GENOMIC DNA]</scope>
    <source>
        <strain evidence="2">COT-052 OH1451</strain>
    </source>
</reference>
<evidence type="ECO:0000313" key="1">
    <source>
        <dbReference type="EMBL" id="KGN85201.1"/>
    </source>
</evidence>
<proteinExistence type="predicted"/>
<dbReference type="EMBL" id="JRAI01000059">
    <property type="protein sequence ID" value="KGN85201.1"/>
    <property type="molecule type" value="Genomic_DNA"/>
</dbReference>
<protein>
    <submittedName>
        <fullName evidence="1">Uncharacterized protein</fullName>
    </submittedName>
</protein>
<gene>
    <name evidence="1" type="ORF">HR08_06360</name>
</gene>
<dbReference type="Proteomes" id="UP000030130">
    <property type="component" value="Unassembled WGS sequence"/>
</dbReference>
<comment type="caution">
    <text evidence="1">The sequence shown here is derived from an EMBL/GenBank/DDBJ whole genome shotgun (WGS) entry which is preliminary data.</text>
</comment>
<accession>A0A0A2F2F1</accession>
<dbReference type="RefSeq" id="WP_152570250.1">
    <property type="nucleotide sequence ID" value="NZ_JRAI01000059.1"/>
</dbReference>